<protein>
    <submittedName>
        <fullName evidence="2">Unannotated protein</fullName>
    </submittedName>
</protein>
<proteinExistence type="predicted"/>
<evidence type="ECO:0000256" key="1">
    <source>
        <dbReference type="SAM" id="MobiDB-lite"/>
    </source>
</evidence>
<name>A0A6J7NX72_9ZZZZ</name>
<gene>
    <name evidence="2" type="ORF">UFOPK3957_01409</name>
</gene>
<feature type="region of interest" description="Disordered" evidence="1">
    <location>
        <begin position="100"/>
        <end position="121"/>
    </location>
</feature>
<accession>A0A6J7NX72</accession>
<reference evidence="2" key="1">
    <citation type="submission" date="2020-05" db="EMBL/GenBank/DDBJ databases">
        <authorList>
            <person name="Chiriac C."/>
            <person name="Salcher M."/>
            <person name="Ghai R."/>
            <person name="Kavagutti S V."/>
        </authorList>
    </citation>
    <scope>NUCLEOTIDE SEQUENCE</scope>
</reference>
<organism evidence="2">
    <name type="scientific">freshwater metagenome</name>
    <dbReference type="NCBI Taxonomy" id="449393"/>
    <lineage>
        <taxon>unclassified sequences</taxon>
        <taxon>metagenomes</taxon>
        <taxon>ecological metagenomes</taxon>
    </lineage>
</organism>
<dbReference type="AlphaFoldDB" id="A0A6J7NX72"/>
<evidence type="ECO:0000313" key="2">
    <source>
        <dbReference type="EMBL" id="CAB4998090.1"/>
    </source>
</evidence>
<dbReference type="EMBL" id="CAFBOM010000257">
    <property type="protein sequence ID" value="CAB4998090.1"/>
    <property type="molecule type" value="Genomic_DNA"/>
</dbReference>
<sequence length="121" mass="12553">MEPAQLAIQSMQSGSCSAPITTVPPCCRAMASAGAALSAALESALAELLDVLLVEFDEHPASTSALAVNPAINAAPSRTGRGEELGRLMRSSLNICAEIELPAGPMPKPNTREAKRKRKGL</sequence>